<dbReference type="SUPFAM" id="SSF55658">
    <property type="entry name" value="L9 N-domain-like"/>
    <property type="match status" value="1"/>
</dbReference>
<dbReference type="GO" id="GO:0006412">
    <property type="term" value="P:translation"/>
    <property type="evidence" value="ECO:0007669"/>
    <property type="project" value="UniProtKB-UniRule"/>
</dbReference>
<keyword evidence="4 7" id="KW-0689">Ribosomal protein</keyword>
<dbReference type="InterPro" id="IPR020069">
    <property type="entry name" value="Ribosomal_bL9_C"/>
</dbReference>
<organism evidence="9 10">
    <name type="scientific">Virgisporangium aurantiacum</name>
    <dbReference type="NCBI Taxonomy" id="175570"/>
    <lineage>
        <taxon>Bacteria</taxon>
        <taxon>Bacillati</taxon>
        <taxon>Actinomycetota</taxon>
        <taxon>Actinomycetes</taxon>
        <taxon>Micromonosporales</taxon>
        <taxon>Micromonosporaceae</taxon>
        <taxon>Virgisporangium</taxon>
    </lineage>
</organism>
<gene>
    <name evidence="7 9" type="primary">rplI</name>
    <name evidence="9" type="ORF">Vau01_072110</name>
</gene>
<sequence>MKIILTQEVNGLGAPGDIVEVKDGYGRNYLLPQGFAIKWTRGAEKQVDVIKRARGAREIRDLGHANEVKGQIEALSVKLAVRAGDTGRLYGSVTAAEIVDAVRSAGGPALDRRRVQLPGAVKSVGDYKVQVKLHPDVTATFTLAVTAAK</sequence>
<dbReference type="Gene3D" id="3.10.430.100">
    <property type="entry name" value="Ribosomal protein L9, C-terminal domain"/>
    <property type="match status" value="1"/>
</dbReference>
<dbReference type="InterPro" id="IPR036791">
    <property type="entry name" value="Ribosomal_bL9_C_sf"/>
</dbReference>
<comment type="function">
    <text evidence="7">Binds to the 23S rRNA.</text>
</comment>
<dbReference type="HAMAP" id="MF_00503">
    <property type="entry name" value="Ribosomal_bL9"/>
    <property type="match status" value="1"/>
</dbReference>
<dbReference type="GO" id="GO:0005840">
    <property type="term" value="C:ribosome"/>
    <property type="evidence" value="ECO:0007669"/>
    <property type="project" value="UniProtKB-KW"/>
</dbReference>
<evidence type="ECO:0000256" key="7">
    <source>
        <dbReference type="HAMAP-Rule" id="MF_00503"/>
    </source>
</evidence>
<dbReference type="InterPro" id="IPR020070">
    <property type="entry name" value="Ribosomal_bL9_N"/>
</dbReference>
<dbReference type="GO" id="GO:1990904">
    <property type="term" value="C:ribonucleoprotein complex"/>
    <property type="evidence" value="ECO:0007669"/>
    <property type="project" value="UniProtKB-KW"/>
</dbReference>
<protein>
    <recommendedName>
        <fullName evidence="6 7">Large ribosomal subunit protein bL9</fullName>
    </recommendedName>
</protein>
<evidence type="ECO:0000256" key="5">
    <source>
        <dbReference type="ARBA" id="ARBA00023274"/>
    </source>
</evidence>
<dbReference type="NCBIfam" id="TIGR00158">
    <property type="entry name" value="L9"/>
    <property type="match status" value="1"/>
</dbReference>
<dbReference type="RefSeq" id="WP_204002575.1">
    <property type="nucleotide sequence ID" value="NZ_BOPG01000048.1"/>
</dbReference>
<evidence type="ECO:0000313" key="10">
    <source>
        <dbReference type="Proteomes" id="UP000612585"/>
    </source>
</evidence>
<feature type="domain" description="Ribosomal protein L9" evidence="8">
    <location>
        <begin position="13"/>
        <end position="40"/>
    </location>
</feature>
<dbReference type="GO" id="GO:0019843">
    <property type="term" value="F:rRNA binding"/>
    <property type="evidence" value="ECO:0007669"/>
    <property type="project" value="UniProtKB-UniRule"/>
</dbReference>
<dbReference type="Pfam" id="PF03948">
    <property type="entry name" value="Ribosomal_L9_C"/>
    <property type="match status" value="1"/>
</dbReference>
<dbReference type="SUPFAM" id="SSF55653">
    <property type="entry name" value="Ribosomal protein L9 C-domain"/>
    <property type="match status" value="1"/>
</dbReference>
<keyword evidence="3 7" id="KW-0694">RNA-binding</keyword>
<dbReference type="EMBL" id="BOPG01000048">
    <property type="protein sequence ID" value="GIJ59695.1"/>
    <property type="molecule type" value="Genomic_DNA"/>
</dbReference>
<evidence type="ECO:0000259" key="8">
    <source>
        <dbReference type="PROSITE" id="PS00651"/>
    </source>
</evidence>
<dbReference type="GO" id="GO:0003735">
    <property type="term" value="F:structural constituent of ribosome"/>
    <property type="evidence" value="ECO:0007669"/>
    <property type="project" value="InterPro"/>
</dbReference>
<dbReference type="Proteomes" id="UP000612585">
    <property type="component" value="Unassembled WGS sequence"/>
</dbReference>
<keyword evidence="2 7" id="KW-0699">rRNA-binding</keyword>
<dbReference type="InterPro" id="IPR020594">
    <property type="entry name" value="Ribosomal_bL9_bac/chp"/>
</dbReference>
<dbReference type="AlphaFoldDB" id="A0A8J4E2C9"/>
<keyword evidence="5 7" id="KW-0687">Ribonucleoprotein</keyword>
<evidence type="ECO:0000313" key="9">
    <source>
        <dbReference type="EMBL" id="GIJ59695.1"/>
    </source>
</evidence>
<name>A0A8J4E2C9_9ACTN</name>
<dbReference type="FunFam" id="3.40.5.10:FF:000003">
    <property type="entry name" value="50S ribosomal protein L9"/>
    <property type="match status" value="1"/>
</dbReference>
<dbReference type="Gene3D" id="3.40.5.10">
    <property type="entry name" value="Ribosomal protein L9, N-terminal domain"/>
    <property type="match status" value="1"/>
</dbReference>
<proteinExistence type="inferred from homology"/>
<keyword evidence="10" id="KW-1185">Reference proteome</keyword>
<evidence type="ECO:0000256" key="4">
    <source>
        <dbReference type="ARBA" id="ARBA00022980"/>
    </source>
</evidence>
<dbReference type="InterPro" id="IPR000244">
    <property type="entry name" value="Ribosomal_bL9"/>
</dbReference>
<comment type="caution">
    <text evidence="9">The sequence shown here is derived from an EMBL/GenBank/DDBJ whole genome shotgun (WGS) entry which is preliminary data.</text>
</comment>
<evidence type="ECO:0000256" key="3">
    <source>
        <dbReference type="ARBA" id="ARBA00022884"/>
    </source>
</evidence>
<accession>A0A8J4E2C9</accession>
<evidence type="ECO:0000256" key="1">
    <source>
        <dbReference type="ARBA" id="ARBA00010605"/>
    </source>
</evidence>
<dbReference type="Pfam" id="PF01281">
    <property type="entry name" value="Ribosomal_L9_N"/>
    <property type="match status" value="1"/>
</dbReference>
<reference evidence="9" key="1">
    <citation type="submission" date="2021-01" db="EMBL/GenBank/DDBJ databases">
        <title>Whole genome shotgun sequence of Virgisporangium aurantiacum NBRC 16421.</title>
        <authorList>
            <person name="Komaki H."/>
            <person name="Tamura T."/>
        </authorList>
    </citation>
    <scope>NUCLEOTIDE SEQUENCE</scope>
    <source>
        <strain evidence="9">NBRC 16421</strain>
    </source>
</reference>
<evidence type="ECO:0000256" key="6">
    <source>
        <dbReference type="ARBA" id="ARBA00035292"/>
    </source>
</evidence>
<dbReference type="InterPro" id="IPR009027">
    <property type="entry name" value="Ribosomal_bL9/RNase_H1_N"/>
</dbReference>
<comment type="similarity">
    <text evidence="1 7">Belongs to the bacterial ribosomal protein bL9 family.</text>
</comment>
<dbReference type="InterPro" id="IPR036935">
    <property type="entry name" value="Ribosomal_bL9_N_sf"/>
</dbReference>
<evidence type="ECO:0000256" key="2">
    <source>
        <dbReference type="ARBA" id="ARBA00022730"/>
    </source>
</evidence>
<dbReference type="PROSITE" id="PS00651">
    <property type="entry name" value="RIBOSOMAL_L9"/>
    <property type="match status" value="1"/>
</dbReference>
<dbReference type="PANTHER" id="PTHR21368">
    <property type="entry name" value="50S RIBOSOMAL PROTEIN L9"/>
    <property type="match status" value="1"/>
</dbReference>